<dbReference type="EMBL" id="JAGPXC010000005">
    <property type="protein sequence ID" value="KAH6652672.1"/>
    <property type="molecule type" value="Genomic_DNA"/>
</dbReference>
<dbReference type="Proteomes" id="UP000758603">
    <property type="component" value="Unassembled WGS sequence"/>
</dbReference>
<reference evidence="1" key="1">
    <citation type="journal article" date="2021" name="Nat. Commun.">
        <title>Genetic determinants of endophytism in the Arabidopsis root mycobiome.</title>
        <authorList>
            <person name="Mesny F."/>
            <person name="Miyauchi S."/>
            <person name="Thiergart T."/>
            <person name="Pickel B."/>
            <person name="Atanasova L."/>
            <person name="Karlsson M."/>
            <person name="Huettel B."/>
            <person name="Barry K.W."/>
            <person name="Haridas S."/>
            <person name="Chen C."/>
            <person name="Bauer D."/>
            <person name="Andreopoulos W."/>
            <person name="Pangilinan J."/>
            <person name="LaButti K."/>
            <person name="Riley R."/>
            <person name="Lipzen A."/>
            <person name="Clum A."/>
            <person name="Drula E."/>
            <person name="Henrissat B."/>
            <person name="Kohler A."/>
            <person name="Grigoriev I.V."/>
            <person name="Martin F.M."/>
            <person name="Hacquard S."/>
        </authorList>
    </citation>
    <scope>NUCLEOTIDE SEQUENCE</scope>
    <source>
        <strain evidence="1">MPI-SDFR-AT-0073</strain>
    </source>
</reference>
<name>A0A9P8UIB3_9PEZI</name>
<proteinExistence type="predicted"/>
<gene>
    <name evidence="1" type="ORF">BKA67DRAFT_536400</name>
</gene>
<evidence type="ECO:0000313" key="1">
    <source>
        <dbReference type="EMBL" id="KAH6652672.1"/>
    </source>
</evidence>
<protein>
    <submittedName>
        <fullName evidence="1">Uncharacterized protein</fullName>
    </submittedName>
</protein>
<accession>A0A9P8UIB3</accession>
<dbReference type="GeneID" id="70129038"/>
<sequence length="117" mass="13807">MVAEMQPPLDMNTKPVLRLFRLRIYSLWWKTPRRPRPKEPPFRLTDSEDLTGAAQQLVNAAVDHGLEKFRNSNIMDLMRRIANQEVVIQDRCDTRLQQILKYDTSASYRETLLVQHN</sequence>
<keyword evidence="2" id="KW-1185">Reference proteome</keyword>
<dbReference type="OrthoDB" id="5407351at2759"/>
<dbReference type="RefSeq" id="XP_045956949.1">
    <property type="nucleotide sequence ID" value="XM_046100146.1"/>
</dbReference>
<evidence type="ECO:0000313" key="2">
    <source>
        <dbReference type="Proteomes" id="UP000758603"/>
    </source>
</evidence>
<comment type="caution">
    <text evidence="1">The sequence shown here is derived from an EMBL/GenBank/DDBJ whole genome shotgun (WGS) entry which is preliminary data.</text>
</comment>
<dbReference type="AlphaFoldDB" id="A0A9P8UIB3"/>
<organism evidence="1 2">
    <name type="scientific">Truncatella angustata</name>
    <dbReference type="NCBI Taxonomy" id="152316"/>
    <lineage>
        <taxon>Eukaryota</taxon>
        <taxon>Fungi</taxon>
        <taxon>Dikarya</taxon>
        <taxon>Ascomycota</taxon>
        <taxon>Pezizomycotina</taxon>
        <taxon>Sordariomycetes</taxon>
        <taxon>Xylariomycetidae</taxon>
        <taxon>Amphisphaeriales</taxon>
        <taxon>Sporocadaceae</taxon>
        <taxon>Truncatella</taxon>
    </lineage>
</organism>